<evidence type="ECO:0000313" key="2">
    <source>
        <dbReference type="EMBL" id="TKV99657.1"/>
    </source>
</evidence>
<dbReference type="Proteomes" id="UP000298652">
    <property type="component" value="Chromosome 8"/>
</dbReference>
<feature type="compositionally biased region" description="Low complexity" evidence="1">
    <location>
        <begin position="38"/>
        <end position="51"/>
    </location>
</feature>
<feature type="region of interest" description="Disordered" evidence="1">
    <location>
        <begin position="38"/>
        <end position="57"/>
    </location>
</feature>
<sequence length="142" mass="15026">MHAHLSTLPAPTPRHRPPASASYPGLAAPCAAPAAAGPLRQPLSPLRQPLPSALPPPVPAPAPPVPALCLRPRWPLCRPLAPGHTSPCRCNSIVLRLCGRRSVPHPPAAPQPSLCRGFARRGYCKDHFPPSLTCHFALQQGD</sequence>
<proteinExistence type="predicted"/>
<protein>
    <submittedName>
        <fullName evidence="2">Uncharacterized protein</fullName>
    </submittedName>
</protein>
<dbReference type="EMBL" id="CM016559">
    <property type="protein sequence ID" value="TKV99657.1"/>
    <property type="molecule type" value="Genomic_DNA"/>
</dbReference>
<accession>A0A4U6TC76</accession>
<dbReference type="AlphaFoldDB" id="A0A4U6TC76"/>
<dbReference type="Gramene" id="TKV99657">
    <property type="protein sequence ID" value="TKV99657"/>
    <property type="gene ID" value="SEVIR_8G057800v2"/>
</dbReference>
<keyword evidence="3" id="KW-1185">Reference proteome</keyword>
<name>A0A4U6TC76_SETVI</name>
<organism evidence="2 3">
    <name type="scientific">Setaria viridis</name>
    <name type="common">Green bristlegrass</name>
    <name type="synonym">Setaria italica subsp. viridis</name>
    <dbReference type="NCBI Taxonomy" id="4556"/>
    <lineage>
        <taxon>Eukaryota</taxon>
        <taxon>Viridiplantae</taxon>
        <taxon>Streptophyta</taxon>
        <taxon>Embryophyta</taxon>
        <taxon>Tracheophyta</taxon>
        <taxon>Spermatophyta</taxon>
        <taxon>Magnoliopsida</taxon>
        <taxon>Liliopsida</taxon>
        <taxon>Poales</taxon>
        <taxon>Poaceae</taxon>
        <taxon>PACMAD clade</taxon>
        <taxon>Panicoideae</taxon>
        <taxon>Panicodae</taxon>
        <taxon>Paniceae</taxon>
        <taxon>Cenchrinae</taxon>
        <taxon>Setaria</taxon>
    </lineage>
</organism>
<evidence type="ECO:0000313" key="3">
    <source>
        <dbReference type="Proteomes" id="UP000298652"/>
    </source>
</evidence>
<gene>
    <name evidence="2" type="ORF">SEVIR_8G057800v2</name>
</gene>
<feature type="region of interest" description="Disordered" evidence="1">
    <location>
        <begin position="1"/>
        <end position="24"/>
    </location>
</feature>
<evidence type="ECO:0000256" key="1">
    <source>
        <dbReference type="SAM" id="MobiDB-lite"/>
    </source>
</evidence>
<reference evidence="2" key="1">
    <citation type="submission" date="2019-03" db="EMBL/GenBank/DDBJ databases">
        <title>WGS assembly of Setaria viridis.</title>
        <authorList>
            <person name="Huang P."/>
            <person name="Jenkins J."/>
            <person name="Grimwood J."/>
            <person name="Barry K."/>
            <person name="Healey A."/>
            <person name="Mamidi S."/>
            <person name="Sreedasyam A."/>
            <person name="Shu S."/>
            <person name="Feldman M."/>
            <person name="Wu J."/>
            <person name="Yu Y."/>
            <person name="Chen C."/>
            <person name="Johnson J."/>
            <person name="Rokhsar D."/>
            <person name="Baxter I."/>
            <person name="Schmutz J."/>
            <person name="Brutnell T."/>
            <person name="Kellogg E."/>
        </authorList>
    </citation>
    <scope>NUCLEOTIDE SEQUENCE [LARGE SCALE GENOMIC DNA]</scope>
</reference>